<protein>
    <submittedName>
        <fullName evidence="1">Uncharacterized protein</fullName>
    </submittedName>
</protein>
<sequence length="141" mass="15788">MHSHIAAHLRFRGELLLAGRIEALLDYYAFPLPIFLPAERLLLSGRPEARLFLSLLRQRLLRDGVAALRPEVRAVELPRAGRFRVWADWNELTLAGEAGRSSSAVYFCRATALGPQVEMVNYTRASMPDLAQQFEALALSA</sequence>
<keyword evidence="2" id="KW-1185">Reference proteome</keyword>
<dbReference type="Proteomes" id="UP001515660">
    <property type="component" value="Unassembled WGS sequence"/>
</dbReference>
<comment type="caution">
    <text evidence="1">The sequence shown here is derived from an EMBL/GenBank/DDBJ whole genome shotgun (WGS) entry which is preliminary data.</text>
</comment>
<proteinExistence type="predicted"/>
<evidence type="ECO:0000313" key="1">
    <source>
        <dbReference type="EMBL" id="NHB76295.1"/>
    </source>
</evidence>
<accession>A0ABX0G520</accession>
<name>A0ABX0G520_9RHOB</name>
<organism evidence="1 2">
    <name type="scientific">Rhodobacter calidifons</name>
    <dbReference type="NCBI Taxonomy" id="2715277"/>
    <lineage>
        <taxon>Bacteria</taxon>
        <taxon>Pseudomonadati</taxon>
        <taxon>Pseudomonadota</taxon>
        <taxon>Alphaproteobacteria</taxon>
        <taxon>Rhodobacterales</taxon>
        <taxon>Rhodobacter group</taxon>
        <taxon>Rhodobacter</taxon>
    </lineage>
</organism>
<dbReference type="EMBL" id="JAANHS010000003">
    <property type="protein sequence ID" value="NHB76295.1"/>
    <property type="molecule type" value="Genomic_DNA"/>
</dbReference>
<gene>
    <name evidence="1" type="ORF">G8O29_05995</name>
</gene>
<dbReference type="RefSeq" id="WP_166402328.1">
    <property type="nucleotide sequence ID" value="NZ_JAANHS010000003.1"/>
</dbReference>
<reference evidence="1 2" key="1">
    <citation type="journal article" date="2022" name="Microorganisms">
        <title>Genome Sequence and Characterization of a Xanthorhodopsin-Containing, Aerobic Anoxygenic Phototrophic Rhodobacter Species, Isolated from Mesophilic Conditions at Yellowstone National Park.</title>
        <authorList>
            <person name="Kyndt J.A."/>
            <person name="Robertson S."/>
            <person name="Shoffstall I.B."/>
            <person name="Ramaley R.F."/>
            <person name="Meyer T.E."/>
        </authorList>
    </citation>
    <scope>NUCLEOTIDE SEQUENCE [LARGE SCALE GENOMIC DNA]</scope>
    <source>
        <strain evidence="1 2">M37P</strain>
    </source>
</reference>
<evidence type="ECO:0000313" key="2">
    <source>
        <dbReference type="Proteomes" id="UP001515660"/>
    </source>
</evidence>